<dbReference type="Pfam" id="PF09996">
    <property type="entry name" value="DUF2237"/>
    <property type="match status" value="1"/>
</dbReference>
<dbReference type="PANTHER" id="PTHR37466:SF1">
    <property type="entry name" value="SLR1628 PROTEIN"/>
    <property type="match status" value="1"/>
</dbReference>
<evidence type="ECO:0000313" key="1">
    <source>
        <dbReference type="EMBL" id="SDJ51383.1"/>
    </source>
</evidence>
<dbReference type="PANTHER" id="PTHR37466">
    <property type="entry name" value="SLR1628 PROTEIN"/>
    <property type="match status" value="1"/>
</dbReference>
<sequence length="129" mass="14344">MSEETNVLGTELEPCSMDPTTGYKRDGCCRHVDDDPGRHEVCAVMTAEFLDYSKQKGNDLITPRPELDFPGLEPGDRWCLCLGRWIEALEADVAPPVILEATNESVLDSLYFSTLTEHEYEGETGEDAS</sequence>
<evidence type="ECO:0008006" key="3">
    <source>
        <dbReference type="Google" id="ProtNLM"/>
    </source>
</evidence>
<dbReference type="Gene3D" id="3.30.56.110">
    <property type="entry name" value="Protein of unknown function DUF2237"/>
    <property type="match status" value="1"/>
</dbReference>
<protein>
    <recommendedName>
        <fullName evidence="3">DUF2237 domain-containing protein</fullName>
    </recommendedName>
</protein>
<dbReference type="AlphaFoldDB" id="A0A1G8UCA0"/>
<keyword evidence="2" id="KW-1185">Reference proteome</keyword>
<dbReference type="OrthoDB" id="254799at2157"/>
<gene>
    <name evidence="1" type="ORF">SAMN05216226_104172</name>
</gene>
<dbReference type="InterPro" id="IPR018714">
    <property type="entry name" value="DUF2237"/>
</dbReference>
<accession>A0A1G8UCA0</accession>
<organism evidence="1 2">
    <name type="scientific">Halovenus aranensis</name>
    <dbReference type="NCBI Taxonomy" id="890420"/>
    <lineage>
        <taxon>Archaea</taxon>
        <taxon>Methanobacteriati</taxon>
        <taxon>Methanobacteriota</taxon>
        <taxon>Stenosarchaea group</taxon>
        <taxon>Halobacteria</taxon>
        <taxon>Halobacteriales</taxon>
        <taxon>Haloarculaceae</taxon>
        <taxon>Halovenus</taxon>
    </lineage>
</organism>
<dbReference type="EMBL" id="FNFC01000004">
    <property type="protein sequence ID" value="SDJ51383.1"/>
    <property type="molecule type" value="Genomic_DNA"/>
</dbReference>
<evidence type="ECO:0000313" key="2">
    <source>
        <dbReference type="Proteomes" id="UP000198856"/>
    </source>
</evidence>
<reference evidence="1 2" key="1">
    <citation type="submission" date="2016-10" db="EMBL/GenBank/DDBJ databases">
        <authorList>
            <person name="de Groot N.N."/>
        </authorList>
    </citation>
    <scope>NUCLEOTIDE SEQUENCE [LARGE SCALE GENOMIC DNA]</scope>
    <source>
        <strain evidence="1 2">IBRC-M10015</strain>
    </source>
</reference>
<dbReference type="Proteomes" id="UP000198856">
    <property type="component" value="Unassembled WGS sequence"/>
</dbReference>
<proteinExistence type="predicted"/>
<name>A0A1G8UCA0_9EURY</name>
<dbReference type="RefSeq" id="WP_092700400.1">
    <property type="nucleotide sequence ID" value="NZ_FNFC01000004.1"/>
</dbReference>